<reference evidence="6 7" key="1">
    <citation type="journal article" date="2019" name="Gigascience">
        <title>High-coverage genomes to elucidate the evolution of penguins.</title>
        <authorList>
            <person name="Pan H."/>
            <person name="Cole T.L."/>
            <person name="Bi X."/>
            <person name="Fang M."/>
            <person name="Zhou C."/>
            <person name="Yang Z."/>
            <person name="Ksepka D.T."/>
            <person name="Hart T."/>
            <person name="Bouzat J.L."/>
            <person name="Argilla L.S."/>
            <person name="Bertelsen M.F."/>
            <person name="Boersma P.D."/>
            <person name="Bost C.A."/>
            <person name="Cherel Y."/>
            <person name="Dann P."/>
            <person name="Fiddaman S.R."/>
            <person name="Howard P."/>
            <person name="Labuschagne K."/>
            <person name="Mattern T."/>
            <person name="Miller G."/>
            <person name="Parker P."/>
            <person name="Phillips R.A."/>
            <person name="Quillfeldt P."/>
            <person name="Ryan P.G."/>
            <person name="Taylor H."/>
            <person name="Thompson D.R."/>
            <person name="Young M.J."/>
            <person name="Ellegaard M.R."/>
            <person name="Gilbert M.T.P."/>
            <person name="Sinding M.S."/>
            <person name="Pacheco G."/>
            <person name="Shepherd L.D."/>
            <person name="Tennyson A.J.D."/>
            <person name="Grosser S."/>
            <person name="Kay E."/>
            <person name="Nupen L.J."/>
            <person name="Ellenberg U."/>
            <person name="Houston D.M."/>
            <person name="Reeve A.H."/>
            <person name="Johnson K."/>
            <person name="Masello J.F."/>
            <person name="Stracke T."/>
            <person name="McKinlay B."/>
            <person name="Borboroglu P.G."/>
            <person name="Zhang D.X."/>
            <person name="Zhang G."/>
        </authorList>
    </citation>
    <scope>NUCLEOTIDE SEQUENCE [LARGE SCALE GENOMIC DNA]</scope>
    <source>
        <strain evidence="6">GAPE 212</strain>
    </source>
</reference>
<gene>
    <name evidence="6" type="primary">MAN2B1_0</name>
    <name evidence="6" type="ORF">FQV24_0015605</name>
</gene>
<dbReference type="AlphaFoldDB" id="A0A8J4INU4"/>
<accession>A0A8J4INU4</accession>
<evidence type="ECO:0000259" key="5">
    <source>
        <dbReference type="Pfam" id="PF01074"/>
    </source>
</evidence>
<evidence type="ECO:0000256" key="4">
    <source>
        <dbReference type="ARBA" id="ARBA00044360"/>
    </source>
</evidence>
<dbReference type="SUPFAM" id="SSF88713">
    <property type="entry name" value="Glycoside hydrolase/deacetylase"/>
    <property type="match status" value="2"/>
</dbReference>
<comment type="caution">
    <text evidence="6">The sequence shown here is derived from an EMBL/GenBank/DDBJ whole genome shotgun (WGS) entry which is preliminary data.</text>
</comment>
<feature type="non-terminal residue" evidence="6">
    <location>
        <position position="126"/>
    </location>
</feature>
<dbReference type="Proteomes" id="UP000785099">
    <property type="component" value="Unassembled WGS sequence"/>
</dbReference>
<dbReference type="GO" id="GO:0006013">
    <property type="term" value="P:mannose metabolic process"/>
    <property type="evidence" value="ECO:0007669"/>
    <property type="project" value="InterPro"/>
</dbReference>
<sequence length="126" mass="13595">MSDEAAAHYGPAIEQLALGRRFLRREFGACGTPRVAWQIDPFGHSRQLAAIFAQVGAPPLGPPPSPRGTLASRLTPSSLQMGYDGLFVGRVDHQDKATREQLQEMELLWRASGSLPPPTADLFTGG</sequence>
<protein>
    <recommendedName>
        <fullName evidence="1">Lysosomal alpha-mannosidase</fullName>
    </recommendedName>
    <alternativeName>
        <fullName evidence="3">Lysosomal acid alpha-mannosidase</fullName>
    </alternativeName>
    <alternativeName>
        <fullName evidence="2">Mannosidase alpha class 2B member 1</fullName>
    </alternativeName>
    <alternativeName>
        <fullName evidence="4">Mannosidase alpha-B</fullName>
    </alternativeName>
</protein>
<evidence type="ECO:0000256" key="2">
    <source>
        <dbReference type="ARBA" id="ARBA00044220"/>
    </source>
</evidence>
<dbReference type="InterPro" id="IPR050843">
    <property type="entry name" value="Glycosyl_Hydrlase_38"/>
</dbReference>
<dbReference type="EMBL" id="VUKU01004591">
    <property type="protein sequence ID" value="KAF1453175.1"/>
    <property type="molecule type" value="Genomic_DNA"/>
</dbReference>
<feature type="non-terminal residue" evidence="6">
    <location>
        <position position="1"/>
    </location>
</feature>
<evidence type="ECO:0000256" key="1">
    <source>
        <dbReference type="ARBA" id="ARBA00044166"/>
    </source>
</evidence>
<dbReference type="PANTHER" id="PTHR11607">
    <property type="entry name" value="ALPHA-MANNOSIDASE"/>
    <property type="match status" value="1"/>
</dbReference>
<dbReference type="Gene3D" id="3.20.110.10">
    <property type="entry name" value="Glycoside hydrolase 38, N terminal domain"/>
    <property type="match status" value="2"/>
</dbReference>
<keyword evidence="7" id="KW-1185">Reference proteome</keyword>
<organism evidence="6 7">
    <name type="scientific">Spheniscus mendiculus</name>
    <name type="common">Galapagos penguin</name>
    <dbReference type="NCBI Taxonomy" id="156760"/>
    <lineage>
        <taxon>Eukaryota</taxon>
        <taxon>Metazoa</taxon>
        <taxon>Chordata</taxon>
        <taxon>Craniata</taxon>
        <taxon>Vertebrata</taxon>
        <taxon>Euteleostomi</taxon>
        <taxon>Archelosauria</taxon>
        <taxon>Archosauria</taxon>
        <taxon>Dinosauria</taxon>
        <taxon>Saurischia</taxon>
        <taxon>Theropoda</taxon>
        <taxon>Coelurosauria</taxon>
        <taxon>Aves</taxon>
        <taxon>Neognathae</taxon>
        <taxon>Neoaves</taxon>
        <taxon>Aequornithes</taxon>
        <taxon>Sphenisciformes</taxon>
        <taxon>Spheniscidae</taxon>
        <taxon>Spheniscus</taxon>
    </lineage>
</organism>
<feature type="domain" description="Glycoside hydrolase family 38 N-terminal" evidence="5">
    <location>
        <begin position="1"/>
        <end position="56"/>
    </location>
</feature>
<dbReference type="Pfam" id="PF01074">
    <property type="entry name" value="Glyco_hydro_38N"/>
    <property type="match status" value="1"/>
</dbReference>
<proteinExistence type="predicted"/>
<dbReference type="GO" id="GO:0004559">
    <property type="term" value="F:alpha-mannosidase activity"/>
    <property type="evidence" value="ECO:0007669"/>
    <property type="project" value="InterPro"/>
</dbReference>
<dbReference type="InterPro" id="IPR000602">
    <property type="entry name" value="Glyco_hydro_38_N"/>
</dbReference>
<dbReference type="GO" id="GO:0005764">
    <property type="term" value="C:lysosome"/>
    <property type="evidence" value="ECO:0007669"/>
    <property type="project" value="TreeGrafter"/>
</dbReference>
<dbReference type="PANTHER" id="PTHR11607:SF3">
    <property type="entry name" value="LYSOSOMAL ALPHA-MANNOSIDASE"/>
    <property type="match status" value="1"/>
</dbReference>
<dbReference type="InterPro" id="IPR027291">
    <property type="entry name" value="Glyco_hydro_38_N_sf"/>
</dbReference>
<evidence type="ECO:0000313" key="6">
    <source>
        <dbReference type="EMBL" id="KAF1453175.1"/>
    </source>
</evidence>
<dbReference type="InterPro" id="IPR011330">
    <property type="entry name" value="Glyco_hydro/deAcase_b/a-brl"/>
</dbReference>
<evidence type="ECO:0000256" key="3">
    <source>
        <dbReference type="ARBA" id="ARBA00044241"/>
    </source>
</evidence>
<evidence type="ECO:0000313" key="7">
    <source>
        <dbReference type="Proteomes" id="UP000785099"/>
    </source>
</evidence>
<name>A0A8J4INU4_SPHME</name>